<dbReference type="Gene3D" id="3.30.9.10">
    <property type="entry name" value="D-Amino Acid Oxidase, subunit A, domain 2"/>
    <property type="match status" value="1"/>
</dbReference>
<evidence type="ECO:0000256" key="5">
    <source>
        <dbReference type="ARBA" id="ARBA00036066"/>
    </source>
</evidence>
<protein>
    <recommendedName>
        <fullName evidence="8">L-2-hydroxyglutarate dehydrogenase, mitochondrial</fullName>
        <ecNumber evidence="7">1.1.99.2</ecNumber>
    </recommendedName>
</protein>
<comment type="catalytic activity">
    <reaction evidence="5">
        <text>(S)-2-hydroxyglutarate + A = 2-oxoglutarate + AH2</text>
        <dbReference type="Rhea" id="RHEA:21252"/>
        <dbReference type="ChEBI" id="CHEBI:13193"/>
        <dbReference type="ChEBI" id="CHEBI:16782"/>
        <dbReference type="ChEBI" id="CHEBI:16810"/>
        <dbReference type="ChEBI" id="CHEBI:17499"/>
        <dbReference type="EC" id="1.1.99.2"/>
    </reaction>
</comment>
<dbReference type="Proteomes" id="UP000504631">
    <property type="component" value="Unplaced"/>
</dbReference>
<reference evidence="11" key="1">
    <citation type="submission" date="2025-08" db="UniProtKB">
        <authorList>
            <consortium name="RefSeq"/>
        </authorList>
    </citation>
    <scope>IDENTIFICATION</scope>
    <source>
        <tissue evidence="11">Muscle</tissue>
    </source>
</reference>
<dbReference type="InterPro" id="IPR006076">
    <property type="entry name" value="FAD-dep_OxRdtase"/>
</dbReference>
<dbReference type="PANTHER" id="PTHR43104:SF2">
    <property type="entry name" value="L-2-HYDROXYGLUTARATE DEHYDROGENASE, MITOCHONDRIAL"/>
    <property type="match status" value="1"/>
</dbReference>
<evidence type="ECO:0000256" key="3">
    <source>
        <dbReference type="ARBA" id="ARBA00022827"/>
    </source>
</evidence>
<evidence type="ECO:0000256" key="6">
    <source>
        <dbReference type="ARBA" id="ARBA00037941"/>
    </source>
</evidence>
<evidence type="ECO:0000259" key="9">
    <source>
        <dbReference type="Pfam" id="PF01266"/>
    </source>
</evidence>
<gene>
    <name evidence="11" type="primary">LOC117232015</name>
</gene>
<accession>A0A6J3K3A6</accession>
<organism evidence="10 11">
    <name type="scientific">Bombus vosnesenskii</name>
    <dbReference type="NCBI Taxonomy" id="207650"/>
    <lineage>
        <taxon>Eukaryota</taxon>
        <taxon>Metazoa</taxon>
        <taxon>Ecdysozoa</taxon>
        <taxon>Arthropoda</taxon>
        <taxon>Hexapoda</taxon>
        <taxon>Insecta</taxon>
        <taxon>Pterygota</taxon>
        <taxon>Neoptera</taxon>
        <taxon>Endopterygota</taxon>
        <taxon>Hymenoptera</taxon>
        <taxon>Apocrita</taxon>
        <taxon>Aculeata</taxon>
        <taxon>Apoidea</taxon>
        <taxon>Anthophila</taxon>
        <taxon>Apidae</taxon>
        <taxon>Bombus</taxon>
        <taxon>Pyrobombus</taxon>
    </lineage>
</organism>
<dbReference type="RefSeq" id="XP_033346995.1">
    <property type="nucleotide sequence ID" value="XM_033491104.1"/>
</dbReference>
<proteinExistence type="inferred from homology"/>
<evidence type="ECO:0000313" key="11">
    <source>
        <dbReference type="RefSeq" id="XP_033346995.1"/>
    </source>
</evidence>
<evidence type="ECO:0000256" key="7">
    <source>
        <dbReference type="ARBA" id="ARBA00038878"/>
    </source>
</evidence>
<dbReference type="EC" id="1.1.99.2" evidence="7"/>
<sequence length="463" mass="52006">MTIFRKFAVKFHVVDHRTKSNMFALLTKRILLPQLICAYRCRSTSSAESCGAFDLVIVGGGIVGCATAREMLIRHPNLKMAIVEKENALAMHQTGHNSGVVHAGIYYKPGSMKAKLCVEGLKLSYEYFCKHDIPHNKVGKLIVAQNKDQIKQLDDLYDRGIKNNVPDLQLVEKDCISKYEAKCQGEKALWSPWTGIVDWAVVCKYFANEFQKMGGKVYLNYEVTGFSEMTESKGKEELSPILVQSKDKCIPTKYVLTCAGLHSDRLAVMTGCDLSPRIVPFRGEYLLLSDSKRHLCTTNIYPVPDPRFPFLGVHFTPRVNGEIWLGPNAVLAFAREGYRWRDINIRDCIEMAKFPGLYKLCFRYFIPGCKEMIKSIFYPLALRDLQKFIPEVSFRDVKRGPAGVRAQALDNNGNLVDDFVFDGGKGSIGGRVMHCRNAPSPAATSAMAIAKFIADKLETDFKL</sequence>
<dbReference type="AlphaFoldDB" id="A0A6J3K3A6"/>
<name>A0A6J3K3A6_9HYME</name>
<dbReference type="CTD" id="79944"/>
<dbReference type="GeneID" id="117232015"/>
<evidence type="ECO:0000256" key="4">
    <source>
        <dbReference type="ARBA" id="ARBA00023002"/>
    </source>
</evidence>
<comment type="similarity">
    <text evidence="6">Belongs to the L2HGDH family.</text>
</comment>
<dbReference type="PANTHER" id="PTHR43104">
    <property type="entry name" value="L-2-HYDROXYGLUTARATE DEHYDROGENASE, MITOCHONDRIAL"/>
    <property type="match status" value="1"/>
</dbReference>
<feature type="domain" description="FAD dependent oxidoreductase" evidence="9">
    <location>
        <begin position="54"/>
        <end position="455"/>
    </location>
</feature>
<dbReference type="SUPFAM" id="SSF51905">
    <property type="entry name" value="FAD/NAD(P)-binding domain"/>
    <property type="match status" value="1"/>
</dbReference>
<evidence type="ECO:0000313" key="10">
    <source>
        <dbReference type="Proteomes" id="UP000504631"/>
    </source>
</evidence>
<dbReference type="Pfam" id="PF01266">
    <property type="entry name" value="DAO"/>
    <property type="match status" value="1"/>
</dbReference>
<evidence type="ECO:0000256" key="8">
    <source>
        <dbReference type="ARBA" id="ARBA00041137"/>
    </source>
</evidence>
<dbReference type="KEGG" id="bvk:117232015"/>
<keyword evidence="10" id="KW-1185">Reference proteome</keyword>
<dbReference type="Gene3D" id="3.50.50.60">
    <property type="entry name" value="FAD/NAD(P)-binding domain"/>
    <property type="match status" value="1"/>
</dbReference>
<keyword evidence="3" id="KW-0274">FAD</keyword>
<keyword evidence="2" id="KW-0285">Flavoprotein</keyword>
<dbReference type="InterPro" id="IPR036188">
    <property type="entry name" value="FAD/NAD-bd_sf"/>
</dbReference>
<comment type="cofactor">
    <cofactor evidence="1">
        <name>FAD</name>
        <dbReference type="ChEBI" id="CHEBI:57692"/>
    </cofactor>
</comment>
<keyword evidence="4" id="KW-0560">Oxidoreductase</keyword>
<dbReference type="GO" id="GO:0047545">
    <property type="term" value="F:(S)-2-hydroxyglutarate dehydrogenase activity"/>
    <property type="evidence" value="ECO:0007669"/>
    <property type="project" value="UniProtKB-EC"/>
</dbReference>
<evidence type="ECO:0000256" key="1">
    <source>
        <dbReference type="ARBA" id="ARBA00001974"/>
    </source>
</evidence>
<evidence type="ECO:0000256" key="2">
    <source>
        <dbReference type="ARBA" id="ARBA00022630"/>
    </source>
</evidence>
<dbReference type="NCBIfam" id="NF008726">
    <property type="entry name" value="PRK11728.1"/>
    <property type="match status" value="1"/>
</dbReference>